<dbReference type="EMBL" id="CAXAMM010018891">
    <property type="protein sequence ID" value="CAK9044559.1"/>
    <property type="molecule type" value="Genomic_DNA"/>
</dbReference>
<evidence type="ECO:0000256" key="1">
    <source>
        <dbReference type="ARBA" id="ARBA00004141"/>
    </source>
</evidence>
<feature type="transmembrane region" description="Helical" evidence="9">
    <location>
        <begin position="35"/>
        <end position="56"/>
    </location>
</feature>
<keyword evidence="7" id="KW-0175">Coiled coil</keyword>
<keyword evidence="11" id="KW-1185">Reference proteome</keyword>
<comment type="caution">
    <text evidence="10">The sequence shown here is derived from an EMBL/GenBank/DDBJ whole genome shotgun (WGS) entry which is preliminary data.</text>
</comment>
<dbReference type="Proteomes" id="UP001642464">
    <property type="component" value="Unassembled WGS sequence"/>
</dbReference>
<feature type="coiled-coil region" evidence="7">
    <location>
        <begin position="464"/>
        <end position="551"/>
    </location>
</feature>
<name>A0ABP0M311_9DINO</name>
<dbReference type="Pfam" id="PF08627">
    <property type="entry name" value="CRT-like"/>
    <property type="match status" value="1"/>
</dbReference>
<evidence type="ECO:0000313" key="11">
    <source>
        <dbReference type="Proteomes" id="UP001642464"/>
    </source>
</evidence>
<sequence length="755" mass="84765">MQSVFGACAVNCAVSIVSTCLYYSELHHLREFPFFAAQLNAAIGAFLAGLWFAALPKGTQQVPQWQQWASLSGLLALQNTLEILSIPRVGNEDLPPILQQAVVPLSLLFSWQLLRRKYSKVQLLGATMVVAGVTAGFLPSLWNTGGKTVSPSWVAIFLLSRVPQAAANVASATAYFLLAALQLPLQDLASFDEGLVVVCEQNEAHLVPVPEEKRRSFGDIRDQLKTEPSRTSHPLSQPKSMQPAKPLQVNFSQQRLSQVCLRDVEEHDDRGHGSATGTTIYDDFRGLPRKLQEQVASLYQELEETKECKRRAEQENVEIMNYLSAILNDDTPAQYALTMGPLDSLPPGPQEEEEEGDEEGGKRPAEETASPLRAPEPFEPPPPLPFPAERVSAAPHLVSQPPPAPDFLSKPLVNISFGGGPPESWGSSTETRRPADVLQESLATVLPTAFRQLLDRPQALAEQQMQHFQERQQLQQSLQQVQQQLQQLQQQVSQGKKPETPLHSQRSLLEQLRAELAAERRRMQEQQRLQMEQEQQKQVQQQHLLEQLSRQMLQAPQDQPHLSSEVQRMLSELRTSGEATIAELRIALDELRQSKQRLDRQASMPAMPFPEQASMPMPFAMEQETTSLPRRVEKAFRKQSPLWEEPIHAPPSLLRSPPAAPPDIFGVTIAGSKSEPACPHCGQVYLPNAFFCRSCQMKRHLPEVLHRLPPGRRRGQPVQPLQVPRSVIFDKELARWDSRAEQLEARFRRLRDARR</sequence>
<keyword evidence="4 9" id="KW-0812">Transmembrane</keyword>
<evidence type="ECO:0000256" key="3">
    <source>
        <dbReference type="ARBA" id="ARBA00022448"/>
    </source>
</evidence>
<feature type="transmembrane region" description="Helical" evidence="9">
    <location>
        <begin position="121"/>
        <end position="142"/>
    </location>
</feature>
<comment type="similarity">
    <text evidence="2">Belongs to the CRT-like transporter family.</text>
</comment>
<dbReference type="InterPro" id="IPR013936">
    <property type="entry name" value="CRT-like"/>
</dbReference>
<keyword evidence="3" id="KW-0813">Transport</keyword>
<evidence type="ECO:0000256" key="2">
    <source>
        <dbReference type="ARBA" id="ARBA00006690"/>
    </source>
</evidence>
<evidence type="ECO:0000256" key="4">
    <source>
        <dbReference type="ARBA" id="ARBA00022692"/>
    </source>
</evidence>
<feature type="compositionally biased region" description="Polar residues" evidence="8">
    <location>
        <begin position="231"/>
        <end position="240"/>
    </location>
</feature>
<keyword evidence="6 9" id="KW-0472">Membrane</keyword>
<feature type="transmembrane region" description="Helical" evidence="9">
    <location>
        <begin position="97"/>
        <end position="114"/>
    </location>
</feature>
<accession>A0ABP0M311</accession>
<comment type="subcellular location">
    <subcellularLocation>
        <location evidence="1">Membrane</location>
        <topology evidence="1">Multi-pass membrane protein</topology>
    </subcellularLocation>
</comment>
<dbReference type="InterPro" id="IPR037185">
    <property type="entry name" value="EmrE-like"/>
</dbReference>
<evidence type="ECO:0000256" key="6">
    <source>
        <dbReference type="ARBA" id="ARBA00023136"/>
    </source>
</evidence>
<feature type="region of interest" description="Disordered" evidence="8">
    <location>
        <begin position="336"/>
        <end position="434"/>
    </location>
</feature>
<dbReference type="SUPFAM" id="SSF103481">
    <property type="entry name" value="Multidrug resistance efflux transporter EmrE"/>
    <property type="match status" value="1"/>
</dbReference>
<evidence type="ECO:0000256" key="8">
    <source>
        <dbReference type="SAM" id="MobiDB-lite"/>
    </source>
</evidence>
<evidence type="ECO:0000256" key="5">
    <source>
        <dbReference type="ARBA" id="ARBA00022989"/>
    </source>
</evidence>
<evidence type="ECO:0000313" key="10">
    <source>
        <dbReference type="EMBL" id="CAK9044559.1"/>
    </source>
</evidence>
<gene>
    <name evidence="10" type="ORF">SCF082_LOCUS25297</name>
</gene>
<feature type="region of interest" description="Disordered" evidence="8">
    <location>
        <begin position="225"/>
        <end position="245"/>
    </location>
</feature>
<feature type="compositionally biased region" description="Pro residues" evidence="8">
    <location>
        <begin position="377"/>
        <end position="386"/>
    </location>
</feature>
<reference evidence="10 11" key="1">
    <citation type="submission" date="2024-02" db="EMBL/GenBank/DDBJ databases">
        <authorList>
            <person name="Chen Y."/>
            <person name="Shah S."/>
            <person name="Dougan E. K."/>
            <person name="Thang M."/>
            <person name="Chan C."/>
        </authorList>
    </citation>
    <scope>NUCLEOTIDE SEQUENCE [LARGE SCALE GENOMIC DNA]</scope>
</reference>
<evidence type="ECO:0000256" key="7">
    <source>
        <dbReference type="SAM" id="Coils"/>
    </source>
</evidence>
<organism evidence="10 11">
    <name type="scientific">Durusdinium trenchii</name>
    <dbReference type="NCBI Taxonomy" id="1381693"/>
    <lineage>
        <taxon>Eukaryota</taxon>
        <taxon>Sar</taxon>
        <taxon>Alveolata</taxon>
        <taxon>Dinophyceae</taxon>
        <taxon>Suessiales</taxon>
        <taxon>Symbiodiniaceae</taxon>
        <taxon>Durusdinium</taxon>
    </lineage>
</organism>
<evidence type="ECO:0000256" key="9">
    <source>
        <dbReference type="SAM" id="Phobius"/>
    </source>
</evidence>
<proteinExistence type="inferred from homology"/>
<keyword evidence="5 9" id="KW-1133">Transmembrane helix</keyword>
<protein>
    <submittedName>
        <fullName evidence="10">Uncharacterized protein</fullName>
    </submittedName>
</protein>